<evidence type="ECO:0000313" key="4">
    <source>
        <dbReference type="Proteomes" id="UP000649753"/>
    </source>
</evidence>
<feature type="transmembrane region" description="Helical" evidence="2">
    <location>
        <begin position="178"/>
        <end position="193"/>
    </location>
</feature>
<proteinExistence type="predicted"/>
<reference evidence="3" key="1">
    <citation type="submission" date="2020-10" db="EMBL/GenBank/DDBJ databases">
        <title>Sequencing the genomes of 1000 actinobacteria strains.</title>
        <authorList>
            <person name="Klenk H.-P."/>
        </authorList>
    </citation>
    <scope>NUCLEOTIDE SEQUENCE</scope>
    <source>
        <strain evidence="3">DSM 46832</strain>
    </source>
</reference>
<organism evidence="3 4">
    <name type="scientific">Plantactinospora soyae</name>
    <dbReference type="NCBI Taxonomy" id="1544732"/>
    <lineage>
        <taxon>Bacteria</taxon>
        <taxon>Bacillati</taxon>
        <taxon>Actinomycetota</taxon>
        <taxon>Actinomycetes</taxon>
        <taxon>Micromonosporales</taxon>
        <taxon>Micromonosporaceae</taxon>
        <taxon>Plantactinospora</taxon>
    </lineage>
</organism>
<feature type="region of interest" description="Disordered" evidence="1">
    <location>
        <begin position="1"/>
        <end position="22"/>
    </location>
</feature>
<keyword evidence="2" id="KW-1133">Transmembrane helix</keyword>
<feature type="transmembrane region" description="Helical" evidence="2">
    <location>
        <begin position="126"/>
        <end position="143"/>
    </location>
</feature>
<evidence type="ECO:0000256" key="1">
    <source>
        <dbReference type="SAM" id="MobiDB-lite"/>
    </source>
</evidence>
<feature type="transmembrane region" description="Helical" evidence="2">
    <location>
        <begin position="150"/>
        <end position="172"/>
    </location>
</feature>
<feature type="transmembrane region" description="Helical" evidence="2">
    <location>
        <begin position="281"/>
        <end position="300"/>
    </location>
</feature>
<feature type="transmembrane region" description="Helical" evidence="2">
    <location>
        <begin position="89"/>
        <end position="106"/>
    </location>
</feature>
<accession>A0A927M5T3</accession>
<feature type="compositionally biased region" description="Basic and acidic residues" evidence="1">
    <location>
        <begin position="1"/>
        <end position="11"/>
    </location>
</feature>
<dbReference type="EMBL" id="JADBEB010000001">
    <property type="protein sequence ID" value="MBE1487301.1"/>
    <property type="molecule type" value="Genomic_DNA"/>
</dbReference>
<evidence type="ECO:0000313" key="3">
    <source>
        <dbReference type="EMBL" id="MBE1487301.1"/>
    </source>
</evidence>
<feature type="transmembrane region" description="Helical" evidence="2">
    <location>
        <begin position="250"/>
        <end position="269"/>
    </location>
</feature>
<feature type="transmembrane region" description="Helical" evidence="2">
    <location>
        <begin position="205"/>
        <end position="223"/>
    </location>
</feature>
<feature type="transmembrane region" description="Helical" evidence="2">
    <location>
        <begin position="229"/>
        <end position="245"/>
    </location>
</feature>
<keyword evidence="4" id="KW-1185">Reference proteome</keyword>
<keyword evidence="2" id="KW-0472">Membrane</keyword>
<comment type="caution">
    <text evidence="3">The sequence shown here is derived from an EMBL/GenBank/DDBJ whole genome shotgun (WGS) entry which is preliminary data.</text>
</comment>
<name>A0A927M5T3_9ACTN</name>
<evidence type="ECO:0000256" key="2">
    <source>
        <dbReference type="SAM" id="Phobius"/>
    </source>
</evidence>
<sequence>MTGRDDERFASGHEPGGRAGQRRERRYQRLLLLYPRWYREERGAEMLATLTQAAESGSAPPARREIGALVLGALRTRVGANMTGSPGQLWLSALRVAVLLLVAYATASSVPPAGGGLAGLLANWDLFELGAVTVGAFAVAALAQGRYRLGLVLAVAMVVLERWQGLWIGFGFLLRSDGVWLVLVATLLTLPLLRRPPAVGRQPLAWLLAIPLTLVFLPTAFSASTYLHPIYLVAVGVGLLLWSVVDVRALIGSAAILLATALSLVSHSLSQEPGGRTWTPLWLGYLGVTAVLVGIGAVRIRQQARL</sequence>
<dbReference type="AlphaFoldDB" id="A0A927M5T3"/>
<keyword evidence="2" id="KW-0812">Transmembrane</keyword>
<dbReference type="Proteomes" id="UP000649753">
    <property type="component" value="Unassembled WGS sequence"/>
</dbReference>
<protein>
    <submittedName>
        <fullName evidence="3">Uncharacterized protein</fullName>
    </submittedName>
</protein>
<dbReference type="RefSeq" id="WP_192767168.1">
    <property type="nucleotide sequence ID" value="NZ_JADBEB010000001.1"/>
</dbReference>
<gene>
    <name evidence="3" type="ORF">H4W31_002939</name>
</gene>